<dbReference type="Proteomes" id="UP000245368">
    <property type="component" value="Chromosome"/>
</dbReference>
<evidence type="ECO:0000313" key="5">
    <source>
        <dbReference type="Proteomes" id="UP000245368"/>
    </source>
</evidence>
<accession>A0A2Z3JIQ0</accession>
<reference evidence="4 5" key="1">
    <citation type="submission" date="2018-05" db="EMBL/GenBank/DDBJ databases">
        <title>Complete Genome Sequence of Deinococcus sp. strain 17bor-2.</title>
        <authorList>
            <person name="Srinivasan S."/>
        </authorList>
    </citation>
    <scope>NUCLEOTIDE SEQUENCE [LARGE SCALE GENOMIC DNA]</scope>
    <source>
        <strain evidence="4 5">17bor-2</strain>
    </source>
</reference>
<protein>
    <submittedName>
        <fullName evidence="4">Glycerol acyltransferase</fullName>
    </submittedName>
</protein>
<dbReference type="OrthoDB" id="9803035at2"/>
<keyword evidence="1 4" id="KW-0808">Transferase</keyword>
<gene>
    <name evidence="4" type="ORF">DKM44_09805</name>
</gene>
<keyword evidence="2 4" id="KW-0012">Acyltransferase</keyword>
<dbReference type="KEGG" id="dez:DKM44_09805"/>
<evidence type="ECO:0000313" key="4">
    <source>
        <dbReference type="EMBL" id="AWN23481.1"/>
    </source>
</evidence>
<organism evidence="4 5">
    <name type="scientific">Deinococcus irradiatisoli</name>
    <dbReference type="NCBI Taxonomy" id="2202254"/>
    <lineage>
        <taxon>Bacteria</taxon>
        <taxon>Thermotogati</taxon>
        <taxon>Deinococcota</taxon>
        <taxon>Deinococci</taxon>
        <taxon>Deinococcales</taxon>
        <taxon>Deinococcaceae</taxon>
        <taxon>Deinococcus</taxon>
    </lineage>
</organism>
<dbReference type="GO" id="GO:0003841">
    <property type="term" value="F:1-acylglycerol-3-phosphate O-acyltransferase activity"/>
    <property type="evidence" value="ECO:0007669"/>
    <property type="project" value="TreeGrafter"/>
</dbReference>
<evidence type="ECO:0000256" key="2">
    <source>
        <dbReference type="ARBA" id="ARBA00023315"/>
    </source>
</evidence>
<dbReference type="PANTHER" id="PTHR10434:SF9">
    <property type="entry name" value="PHOSPHOLIPID_GLYCEROL ACYLTRANSFERASE DOMAIN-CONTAINING PROTEIN"/>
    <property type="match status" value="1"/>
</dbReference>
<proteinExistence type="predicted"/>
<evidence type="ECO:0000256" key="1">
    <source>
        <dbReference type="ARBA" id="ARBA00022679"/>
    </source>
</evidence>
<sequence length="202" mass="21619">MNRPPTPGSRLAAAALRLAGWRLLLPPAPGTKLVGVAYPHTSNWDLLPGLLWGWATGTPLKFVAKHSLFRFPLGPLLRAWGGLAVDRRKAGGNFVLAVAAVMAEQPEIMLAIAPEGTRERTGGWKSGFYHMAQAAGVPLALLTFDWKHKQVGVLAYLTPSGNLSADYEQIRAAYADVGGRHPAKATPIRAAEAALSDVRKTL</sequence>
<dbReference type="Pfam" id="PF01553">
    <property type="entry name" value="Acyltransferase"/>
    <property type="match status" value="1"/>
</dbReference>
<dbReference type="SMART" id="SM00563">
    <property type="entry name" value="PlsC"/>
    <property type="match status" value="1"/>
</dbReference>
<dbReference type="AlphaFoldDB" id="A0A2Z3JIQ0"/>
<keyword evidence="5" id="KW-1185">Reference proteome</keyword>
<dbReference type="EMBL" id="CP029494">
    <property type="protein sequence ID" value="AWN23481.1"/>
    <property type="molecule type" value="Genomic_DNA"/>
</dbReference>
<name>A0A2Z3JIQ0_9DEIO</name>
<dbReference type="SUPFAM" id="SSF69593">
    <property type="entry name" value="Glycerol-3-phosphate (1)-acyltransferase"/>
    <property type="match status" value="1"/>
</dbReference>
<feature type="domain" description="Phospholipid/glycerol acyltransferase" evidence="3">
    <location>
        <begin position="34"/>
        <end position="147"/>
    </location>
</feature>
<dbReference type="GO" id="GO:0006654">
    <property type="term" value="P:phosphatidic acid biosynthetic process"/>
    <property type="evidence" value="ECO:0007669"/>
    <property type="project" value="TreeGrafter"/>
</dbReference>
<evidence type="ECO:0000259" key="3">
    <source>
        <dbReference type="SMART" id="SM00563"/>
    </source>
</evidence>
<dbReference type="InterPro" id="IPR002123">
    <property type="entry name" value="Plipid/glycerol_acylTrfase"/>
</dbReference>
<dbReference type="PANTHER" id="PTHR10434">
    <property type="entry name" value="1-ACYL-SN-GLYCEROL-3-PHOSPHATE ACYLTRANSFERASE"/>
    <property type="match status" value="1"/>
</dbReference>